<feature type="transmembrane region" description="Helical" evidence="4">
    <location>
        <begin position="141"/>
        <end position="160"/>
    </location>
</feature>
<dbReference type="PROSITE" id="PS51085">
    <property type="entry name" value="2FE2S_FER_2"/>
    <property type="match status" value="1"/>
</dbReference>
<evidence type="ECO:0000259" key="5">
    <source>
        <dbReference type="PROSITE" id="PS50125"/>
    </source>
</evidence>
<feature type="domain" description="2Fe-2S ferredoxin-type" evidence="6">
    <location>
        <begin position="256"/>
        <end position="351"/>
    </location>
</feature>
<dbReference type="GO" id="GO:0035556">
    <property type="term" value="P:intracellular signal transduction"/>
    <property type="evidence" value="ECO:0007669"/>
    <property type="project" value="InterPro"/>
</dbReference>
<evidence type="ECO:0000313" key="7">
    <source>
        <dbReference type="EMBL" id="SUB02663.1"/>
    </source>
</evidence>
<dbReference type="PANTHER" id="PTHR43081">
    <property type="entry name" value="ADENYLATE CYCLASE, TERMINAL-DIFFERENTIATION SPECIFIC-RELATED"/>
    <property type="match status" value="1"/>
</dbReference>
<comment type="subcellular location">
    <subcellularLocation>
        <location evidence="1">Cell membrane</location>
        <topology evidence="1">Multi-pass membrane protein</topology>
    </subcellularLocation>
</comment>
<name>A0A379A0C5_9HYPH</name>
<evidence type="ECO:0000256" key="2">
    <source>
        <dbReference type="ARBA" id="ARBA00022475"/>
    </source>
</evidence>
<dbReference type="Gene3D" id="3.30.70.1230">
    <property type="entry name" value="Nucleotide cyclase"/>
    <property type="match status" value="1"/>
</dbReference>
<organism evidence="7 8">
    <name type="scientific">Pannonibacter phragmitetus</name>
    <dbReference type="NCBI Taxonomy" id="121719"/>
    <lineage>
        <taxon>Bacteria</taxon>
        <taxon>Pseudomonadati</taxon>
        <taxon>Pseudomonadota</taxon>
        <taxon>Alphaproteobacteria</taxon>
        <taxon>Hyphomicrobiales</taxon>
        <taxon>Stappiaceae</taxon>
        <taxon>Pannonibacter</taxon>
    </lineage>
</organism>
<dbReference type="Pfam" id="PF00211">
    <property type="entry name" value="Guanylate_cyc"/>
    <property type="match status" value="1"/>
</dbReference>
<dbReference type="SUPFAM" id="SSF55073">
    <property type="entry name" value="Nucleotide cyclase"/>
    <property type="match status" value="1"/>
</dbReference>
<dbReference type="GO" id="GO:0005886">
    <property type="term" value="C:plasma membrane"/>
    <property type="evidence" value="ECO:0007669"/>
    <property type="project" value="UniProtKB-SubCell"/>
</dbReference>
<evidence type="ECO:0000259" key="6">
    <source>
        <dbReference type="PROSITE" id="PS51085"/>
    </source>
</evidence>
<feature type="transmembrane region" description="Helical" evidence="4">
    <location>
        <begin position="26"/>
        <end position="44"/>
    </location>
</feature>
<dbReference type="Gene3D" id="3.10.20.30">
    <property type="match status" value="1"/>
</dbReference>
<dbReference type="InterPro" id="IPR001054">
    <property type="entry name" value="A/G_cyclase"/>
</dbReference>
<dbReference type="Pfam" id="PF00111">
    <property type="entry name" value="Fer2"/>
    <property type="match status" value="1"/>
</dbReference>
<keyword evidence="3 4" id="KW-0472">Membrane</keyword>
<feature type="domain" description="Guanylate cyclase" evidence="5">
    <location>
        <begin position="373"/>
        <end position="509"/>
    </location>
</feature>
<dbReference type="GO" id="GO:0006171">
    <property type="term" value="P:cAMP biosynthetic process"/>
    <property type="evidence" value="ECO:0007669"/>
    <property type="project" value="TreeGrafter"/>
</dbReference>
<dbReference type="EMBL" id="UGSK01000001">
    <property type="protein sequence ID" value="SUB02663.1"/>
    <property type="molecule type" value="Genomic_DNA"/>
</dbReference>
<feature type="transmembrane region" description="Helical" evidence="4">
    <location>
        <begin position="100"/>
        <end position="121"/>
    </location>
</feature>
<dbReference type="PROSITE" id="PS50125">
    <property type="entry name" value="GUANYLATE_CYCLASE_2"/>
    <property type="match status" value="1"/>
</dbReference>
<feature type="transmembrane region" description="Helical" evidence="4">
    <location>
        <begin position="181"/>
        <end position="203"/>
    </location>
</feature>
<dbReference type="InterPro" id="IPR012675">
    <property type="entry name" value="Beta-grasp_dom_sf"/>
</dbReference>
<keyword evidence="7" id="KW-0456">Lyase</keyword>
<accession>A0A379A0C5</accession>
<evidence type="ECO:0000256" key="4">
    <source>
        <dbReference type="SAM" id="Phobius"/>
    </source>
</evidence>
<dbReference type="InterPro" id="IPR036010">
    <property type="entry name" value="2Fe-2S_ferredoxin-like_sf"/>
</dbReference>
<dbReference type="EC" id="4.6.1.1" evidence="7"/>
<dbReference type="InterPro" id="IPR001041">
    <property type="entry name" value="2Fe-2S_ferredoxin-type"/>
</dbReference>
<dbReference type="Proteomes" id="UP000255000">
    <property type="component" value="Unassembled WGS sequence"/>
</dbReference>
<feature type="transmembrane region" description="Helical" evidence="4">
    <location>
        <begin position="223"/>
        <end position="247"/>
    </location>
</feature>
<feature type="transmembrane region" description="Helical" evidence="4">
    <location>
        <begin position="64"/>
        <end position="88"/>
    </location>
</feature>
<dbReference type="InterPro" id="IPR034804">
    <property type="entry name" value="SQR/QFR_C/D"/>
</dbReference>
<dbReference type="CDD" id="cd00207">
    <property type="entry name" value="fer2"/>
    <property type="match status" value="1"/>
</dbReference>
<reference evidence="7 8" key="1">
    <citation type="submission" date="2018-06" db="EMBL/GenBank/DDBJ databases">
        <authorList>
            <consortium name="Pathogen Informatics"/>
            <person name="Doyle S."/>
        </authorList>
    </citation>
    <scope>NUCLEOTIDE SEQUENCE [LARGE SCALE GENOMIC DNA]</scope>
    <source>
        <strain evidence="7 8">NCTC13350</strain>
    </source>
</reference>
<proteinExistence type="predicted"/>
<dbReference type="GO" id="GO:0051536">
    <property type="term" value="F:iron-sulfur cluster binding"/>
    <property type="evidence" value="ECO:0007669"/>
    <property type="project" value="InterPro"/>
</dbReference>
<dbReference type="SMART" id="SM00044">
    <property type="entry name" value="CYCc"/>
    <property type="match status" value="1"/>
</dbReference>
<evidence type="ECO:0000256" key="3">
    <source>
        <dbReference type="ARBA" id="ARBA00023136"/>
    </source>
</evidence>
<dbReference type="InterPro" id="IPR050697">
    <property type="entry name" value="Adenylyl/Guanylyl_Cyclase_3/4"/>
</dbReference>
<dbReference type="AlphaFoldDB" id="A0A379A0C5"/>
<dbReference type="GO" id="GO:0004016">
    <property type="term" value="F:adenylate cyclase activity"/>
    <property type="evidence" value="ECO:0007669"/>
    <property type="project" value="UniProtKB-EC"/>
</dbReference>
<sequence length="579" mass="61871">MEDPDRDMTIREFRLLQGSPPALQRIRLVSGLILFTFASLHFLNHALGLVSLEAMEAGQRWRTLIWQSLPGTVVLYGALLVHVSAALWRIAGRRTWKMPVWEAAQILLGLLIPIQLIQHIAVARGAAEIFDAGSNYQNILLLMWPGGAIAQTLLMLAVWLHGCIGIHHWLKLKAWYPRWQMLLYGLAVAVPLLATSGWITAARSLAADGKTATWLRREQLDALATYVAAGEAVFFTALALVAALLFWSQTSSRIARSLTISYAGGKAHRVKPGATLLEISRLTGEPVLSVCGGRARCSTCRTLIIEGAGTLPAPEQAELQVLKRVHAPPNVRLACQIRPHADLTVRPLLRGTGTQNGEAAPENLRWGTEQQIAVMFVDLRGFTALSEGRLPFDVVFILNRYVDSVTRVIRSHGGQVDKVMGDGVMALFGLNEGLGKGAASALRSIPALCKELNVLNQSLAPQLSSPLELAIGLHAGPAILGQIGLEESTAGGGSLTALGDVVNVASRLEGVAKDANVLAAISLDTLEAAGIRLPTCEAVRTVSVKGRSQAVSVACISNASLLREALSPGQGAHPDGHAA</sequence>
<gene>
    <name evidence="7" type="primary">cyaA_7</name>
    <name evidence="7" type="ORF">NCTC13350_03627</name>
</gene>
<dbReference type="PANTHER" id="PTHR43081:SF17">
    <property type="entry name" value="BLL5647 PROTEIN"/>
    <property type="match status" value="1"/>
</dbReference>
<evidence type="ECO:0000256" key="1">
    <source>
        <dbReference type="ARBA" id="ARBA00004651"/>
    </source>
</evidence>
<dbReference type="CDD" id="cd07302">
    <property type="entry name" value="CHD"/>
    <property type="match status" value="1"/>
</dbReference>
<dbReference type="InterPro" id="IPR029787">
    <property type="entry name" value="Nucleotide_cyclase"/>
</dbReference>
<protein>
    <submittedName>
        <fullName evidence="7">Adenylate cyclase 1</fullName>
        <ecNumber evidence="7">4.6.1.1</ecNumber>
    </submittedName>
</protein>
<dbReference type="SUPFAM" id="SSF81343">
    <property type="entry name" value="Fumarate reductase respiratory complex transmembrane subunits"/>
    <property type="match status" value="1"/>
</dbReference>
<dbReference type="SUPFAM" id="SSF54292">
    <property type="entry name" value="2Fe-2S ferredoxin-like"/>
    <property type="match status" value="1"/>
</dbReference>
<keyword evidence="2" id="KW-1003">Cell membrane</keyword>
<keyword evidence="4" id="KW-1133">Transmembrane helix</keyword>
<keyword evidence="4" id="KW-0812">Transmembrane</keyword>
<evidence type="ECO:0000313" key="8">
    <source>
        <dbReference type="Proteomes" id="UP000255000"/>
    </source>
</evidence>